<evidence type="ECO:0000256" key="3">
    <source>
        <dbReference type="ARBA" id="ARBA00022776"/>
    </source>
</evidence>
<evidence type="ECO:0000256" key="1">
    <source>
        <dbReference type="ARBA" id="ARBA00004123"/>
    </source>
</evidence>
<dbReference type="GO" id="GO:0007076">
    <property type="term" value="P:mitotic chromosome condensation"/>
    <property type="evidence" value="ECO:0007669"/>
    <property type="project" value="InterPro"/>
</dbReference>
<dbReference type="Pfam" id="PF12717">
    <property type="entry name" value="Cnd1"/>
    <property type="match status" value="1"/>
</dbReference>
<comment type="subcellular location">
    <subcellularLocation>
        <location evidence="1">Nucleus</location>
    </subcellularLocation>
</comment>
<evidence type="ECO:0000256" key="6">
    <source>
        <dbReference type="SAM" id="MobiDB-lite"/>
    </source>
</evidence>
<dbReference type="EMBL" id="SDRB02010926">
    <property type="protein sequence ID" value="THG03547.1"/>
    <property type="molecule type" value="Genomic_DNA"/>
</dbReference>
<keyword evidence="4" id="KW-0539">Nucleus</keyword>
<keyword evidence="2" id="KW-0132">Cell division</keyword>
<feature type="domain" description="Condensin complex subunit 1 C-terminal" evidence="7">
    <location>
        <begin position="49"/>
        <end position="222"/>
    </location>
</feature>
<comment type="caution">
    <text evidence="8">The sequence shown here is derived from an EMBL/GenBank/DDBJ whole genome shotgun (WGS) entry which is preliminary data.</text>
</comment>
<dbReference type="GO" id="GO:0000779">
    <property type="term" value="C:condensed chromosome, centromeric region"/>
    <property type="evidence" value="ECO:0007669"/>
    <property type="project" value="TreeGrafter"/>
</dbReference>
<dbReference type="AlphaFoldDB" id="A0A4V6RY89"/>
<keyword evidence="3" id="KW-0498">Mitosis</keyword>
<proteinExistence type="predicted"/>
<dbReference type="GO" id="GO:0005634">
    <property type="term" value="C:nucleus"/>
    <property type="evidence" value="ECO:0007669"/>
    <property type="project" value="UniProtKB-SubCell"/>
</dbReference>
<feature type="region of interest" description="Disordered" evidence="6">
    <location>
        <begin position="251"/>
        <end position="275"/>
    </location>
</feature>
<keyword evidence="5" id="KW-0131">Cell cycle</keyword>
<evidence type="ECO:0000256" key="5">
    <source>
        <dbReference type="ARBA" id="ARBA00023306"/>
    </source>
</evidence>
<name>A0A4V6RY89_CAMSN</name>
<keyword evidence="9" id="KW-1185">Reference proteome</keyword>
<reference evidence="8 9" key="1">
    <citation type="journal article" date="2018" name="Proc. Natl. Acad. Sci. U.S.A.">
        <title>Draft genome sequence of Camellia sinensis var. sinensis provides insights into the evolution of the tea genome and tea quality.</title>
        <authorList>
            <person name="Wei C."/>
            <person name="Yang H."/>
            <person name="Wang S."/>
            <person name="Zhao J."/>
            <person name="Liu C."/>
            <person name="Gao L."/>
            <person name="Xia E."/>
            <person name="Lu Y."/>
            <person name="Tai Y."/>
            <person name="She G."/>
            <person name="Sun J."/>
            <person name="Cao H."/>
            <person name="Tong W."/>
            <person name="Gao Q."/>
            <person name="Li Y."/>
            <person name="Deng W."/>
            <person name="Jiang X."/>
            <person name="Wang W."/>
            <person name="Chen Q."/>
            <person name="Zhang S."/>
            <person name="Li H."/>
            <person name="Wu J."/>
            <person name="Wang P."/>
            <person name="Li P."/>
            <person name="Shi C."/>
            <person name="Zheng F."/>
            <person name="Jian J."/>
            <person name="Huang B."/>
            <person name="Shan D."/>
            <person name="Shi M."/>
            <person name="Fang C."/>
            <person name="Yue Y."/>
            <person name="Li F."/>
            <person name="Li D."/>
            <person name="Wei S."/>
            <person name="Han B."/>
            <person name="Jiang C."/>
            <person name="Yin Y."/>
            <person name="Xia T."/>
            <person name="Zhang Z."/>
            <person name="Bennetzen J.L."/>
            <person name="Zhao S."/>
            <person name="Wan X."/>
        </authorList>
    </citation>
    <scope>NUCLEOTIDE SEQUENCE [LARGE SCALE GENOMIC DNA]</scope>
    <source>
        <strain evidence="9">cv. Shuchazao</strain>
        <tissue evidence="8">Leaf</tissue>
    </source>
</reference>
<gene>
    <name evidence="8" type="ORF">TEA_012205</name>
</gene>
<evidence type="ECO:0000256" key="4">
    <source>
        <dbReference type="ARBA" id="ARBA00023242"/>
    </source>
</evidence>
<evidence type="ECO:0000313" key="9">
    <source>
        <dbReference type="Proteomes" id="UP000306102"/>
    </source>
</evidence>
<sequence length="475" mass="52145">MSCTPFYGMGTPFDGTPFYGLGTPFDGTPFERLGTPFEGELEKSDCAALRNNIVVMMADFCVRYTALVDCYISNITKCLCDPCELVRRQTFILLSRLLQRDYVKWRGVLFLRFLLSLVDESEKIRHLADFLFGNILKAKAPLLAYNSFVEAVFVLNDCNVHTGHSSSQSSRAESRLFAIRGNDEKSRSKRMHIYVSLLKQMAPEHLLATFAKVCAEILASVSDGMLSIEDATGQSVLQDAFQILSSKEIRIPSNRGSSSDPGDMDEEGGGDSGSAAAAAARGRVITQAVKKGLIQNTIPIFIELKRLLESKNSPLTGSLMECLRVLLKDYKNEIDEILVADKQLQKELIYDIQKYESLKAKSTATETVSMMQRSDAFRSPGTSKAVTDSNVHSKVPGMLMSGNSKLDSAMADVVARATARSVLREVNQGGKTPPLSAMSVPKLKTSMGGMVSKGDRSAAVLESLRRQCFDSDEEN</sequence>
<dbReference type="GO" id="GO:0042393">
    <property type="term" value="F:histone binding"/>
    <property type="evidence" value="ECO:0007669"/>
    <property type="project" value="TreeGrafter"/>
</dbReference>
<dbReference type="SUPFAM" id="SSF48371">
    <property type="entry name" value="ARM repeat"/>
    <property type="match status" value="1"/>
</dbReference>
<dbReference type="STRING" id="542762.A0A4V6RY89"/>
<dbReference type="InterPro" id="IPR032682">
    <property type="entry name" value="Cnd1_C"/>
</dbReference>
<dbReference type="Proteomes" id="UP000306102">
    <property type="component" value="Unassembled WGS sequence"/>
</dbReference>
<dbReference type="InterPro" id="IPR016024">
    <property type="entry name" value="ARM-type_fold"/>
</dbReference>
<dbReference type="PANTHER" id="PTHR14222:SF1">
    <property type="entry name" value="CONDENSIN-2 COMPLEX SUBUNIT D3"/>
    <property type="match status" value="1"/>
</dbReference>
<evidence type="ECO:0000259" key="7">
    <source>
        <dbReference type="Pfam" id="PF12717"/>
    </source>
</evidence>
<dbReference type="InterPro" id="IPR026971">
    <property type="entry name" value="CND1/NCAPD3"/>
</dbReference>
<dbReference type="GO" id="GO:0010032">
    <property type="term" value="P:meiotic chromosome condensation"/>
    <property type="evidence" value="ECO:0007669"/>
    <property type="project" value="TreeGrafter"/>
</dbReference>
<evidence type="ECO:0000313" key="8">
    <source>
        <dbReference type="EMBL" id="THG03547.1"/>
    </source>
</evidence>
<organism evidence="8 9">
    <name type="scientific">Camellia sinensis var. sinensis</name>
    <name type="common">China tea</name>
    <dbReference type="NCBI Taxonomy" id="542762"/>
    <lineage>
        <taxon>Eukaryota</taxon>
        <taxon>Viridiplantae</taxon>
        <taxon>Streptophyta</taxon>
        <taxon>Embryophyta</taxon>
        <taxon>Tracheophyta</taxon>
        <taxon>Spermatophyta</taxon>
        <taxon>Magnoliopsida</taxon>
        <taxon>eudicotyledons</taxon>
        <taxon>Gunneridae</taxon>
        <taxon>Pentapetalae</taxon>
        <taxon>asterids</taxon>
        <taxon>Ericales</taxon>
        <taxon>Theaceae</taxon>
        <taxon>Camellia</taxon>
    </lineage>
</organism>
<evidence type="ECO:0000256" key="2">
    <source>
        <dbReference type="ARBA" id="ARBA00022618"/>
    </source>
</evidence>
<dbReference type="PANTHER" id="PTHR14222">
    <property type="entry name" value="CONDENSIN"/>
    <property type="match status" value="1"/>
</dbReference>
<dbReference type="GO" id="GO:0051301">
    <property type="term" value="P:cell division"/>
    <property type="evidence" value="ECO:0007669"/>
    <property type="project" value="UniProtKB-KW"/>
</dbReference>
<protein>
    <recommendedName>
        <fullName evidence="7">Condensin complex subunit 1 C-terminal domain-containing protein</fullName>
    </recommendedName>
</protein>
<dbReference type="GO" id="GO:0000796">
    <property type="term" value="C:condensin complex"/>
    <property type="evidence" value="ECO:0007669"/>
    <property type="project" value="TreeGrafter"/>
</dbReference>
<accession>A0A4V6RY89</accession>